<dbReference type="KEGG" id="smia:P344_05180"/>
<dbReference type="Proteomes" id="UP000019260">
    <property type="component" value="Chromosome"/>
</dbReference>
<sequence length="63" mass="7869">MFLKSWKDNVIKKVLDYKIITTQLLTVDSNWQHYTKLMYLYRELSIINVLEHWNQLWTMFFAR</sequence>
<dbReference type="STRING" id="838561.P344_05180"/>
<dbReference type="HOGENOM" id="CLU_2883643_0_0_14"/>
<proteinExistence type="predicted"/>
<dbReference type="AlphaFoldDB" id="W0GLX8"/>
<evidence type="ECO:0000313" key="2">
    <source>
        <dbReference type="Proteomes" id="UP000019260"/>
    </source>
</evidence>
<dbReference type="eggNOG" id="COG1277">
    <property type="taxonomic scope" value="Bacteria"/>
</dbReference>
<keyword evidence="2" id="KW-1185">Reference proteome</keyword>
<dbReference type="EMBL" id="CP006720">
    <property type="protein sequence ID" value="AHI58358.1"/>
    <property type="molecule type" value="Genomic_DNA"/>
</dbReference>
<dbReference type="KEGG" id="smir:SMM_0865"/>
<gene>
    <name evidence="1" type="ORF">P344_05180</name>
</gene>
<protein>
    <submittedName>
        <fullName evidence="1">Uncharacterized protein</fullName>
    </submittedName>
</protein>
<reference evidence="1 2" key="1">
    <citation type="submission" date="2013-09" db="EMBL/GenBank/DDBJ databases">
        <title>Complete genome sequence of Spiroplasma mirum suckling mouse cataract agent.</title>
        <authorList>
            <person name="Landry C.A."/>
            <person name="Bastian F.O."/>
            <person name="Thune R.L."/>
        </authorList>
    </citation>
    <scope>NUCLEOTIDE SEQUENCE [LARGE SCALE GENOMIC DNA]</scope>
    <source>
        <strain evidence="1 2">SMCA</strain>
    </source>
</reference>
<organism evidence="1 2">
    <name type="scientific">Spiroplasma mirum ATCC 29335</name>
    <dbReference type="NCBI Taxonomy" id="838561"/>
    <lineage>
        <taxon>Bacteria</taxon>
        <taxon>Bacillati</taxon>
        <taxon>Mycoplasmatota</taxon>
        <taxon>Mollicutes</taxon>
        <taxon>Entomoplasmatales</taxon>
        <taxon>Spiroplasmataceae</taxon>
        <taxon>Spiroplasma</taxon>
    </lineage>
</organism>
<accession>W0GLX8</accession>
<evidence type="ECO:0000313" key="1">
    <source>
        <dbReference type="EMBL" id="AHI58358.1"/>
    </source>
</evidence>
<name>W0GLX8_9MOLU</name>
<dbReference type="RefSeq" id="WP_025317613.1">
    <property type="nucleotide sequence ID" value="NZ_CP002082.1"/>
</dbReference>